<organism evidence="6 7">
    <name type="scientific">Rhodoferax saidenbachensis</name>
    <dbReference type="NCBI Taxonomy" id="1484693"/>
    <lineage>
        <taxon>Bacteria</taxon>
        <taxon>Pseudomonadati</taxon>
        <taxon>Pseudomonadota</taxon>
        <taxon>Betaproteobacteria</taxon>
        <taxon>Burkholderiales</taxon>
        <taxon>Comamonadaceae</taxon>
        <taxon>Rhodoferax</taxon>
    </lineage>
</organism>
<dbReference type="eggNOG" id="COG0583">
    <property type="taxonomic scope" value="Bacteria"/>
</dbReference>
<dbReference type="InterPro" id="IPR000847">
    <property type="entry name" value="LysR_HTH_N"/>
</dbReference>
<dbReference type="RefSeq" id="WP_051392074.1">
    <property type="nucleotide sequence ID" value="NZ_CP019239.1"/>
</dbReference>
<feature type="domain" description="HTH lysR-type" evidence="5">
    <location>
        <begin position="11"/>
        <end position="68"/>
    </location>
</feature>
<dbReference type="InterPro" id="IPR036390">
    <property type="entry name" value="WH_DNA-bd_sf"/>
</dbReference>
<evidence type="ECO:0000313" key="7">
    <source>
        <dbReference type="Proteomes" id="UP000186110"/>
    </source>
</evidence>
<evidence type="ECO:0000256" key="1">
    <source>
        <dbReference type="ARBA" id="ARBA00009437"/>
    </source>
</evidence>
<proteinExistence type="inferred from homology"/>
<dbReference type="SUPFAM" id="SSF46785">
    <property type="entry name" value="Winged helix' DNA-binding domain"/>
    <property type="match status" value="1"/>
</dbReference>
<dbReference type="GO" id="GO:0005829">
    <property type="term" value="C:cytosol"/>
    <property type="evidence" value="ECO:0007669"/>
    <property type="project" value="TreeGrafter"/>
</dbReference>
<accession>A0A1P8KCF5</accession>
<dbReference type="EMBL" id="CP019239">
    <property type="protein sequence ID" value="APW43691.1"/>
    <property type="molecule type" value="Genomic_DNA"/>
</dbReference>
<dbReference type="PANTHER" id="PTHR30419">
    <property type="entry name" value="HTH-TYPE TRANSCRIPTIONAL REGULATOR YBHD"/>
    <property type="match status" value="1"/>
</dbReference>
<dbReference type="InterPro" id="IPR005119">
    <property type="entry name" value="LysR_subst-bd"/>
</dbReference>
<dbReference type="SUPFAM" id="SSF53850">
    <property type="entry name" value="Periplasmic binding protein-like II"/>
    <property type="match status" value="1"/>
</dbReference>
<dbReference type="GO" id="GO:0003677">
    <property type="term" value="F:DNA binding"/>
    <property type="evidence" value="ECO:0007669"/>
    <property type="project" value="UniProtKB-KW"/>
</dbReference>
<reference evidence="6 7" key="1">
    <citation type="submission" date="2017-01" db="EMBL/GenBank/DDBJ databases">
        <authorList>
            <person name="Mah S.A."/>
            <person name="Swanson W.J."/>
            <person name="Moy G.W."/>
            <person name="Vacquier V.D."/>
        </authorList>
    </citation>
    <scope>NUCLEOTIDE SEQUENCE [LARGE SCALE GENOMIC DNA]</scope>
    <source>
        <strain evidence="6 7">DSM 22694</strain>
    </source>
</reference>
<dbReference type="PROSITE" id="PS50931">
    <property type="entry name" value="HTH_LYSR"/>
    <property type="match status" value="1"/>
</dbReference>
<evidence type="ECO:0000259" key="5">
    <source>
        <dbReference type="PROSITE" id="PS50931"/>
    </source>
</evidence>
<dbReference type="InterPro" id="IPR050950">
    <property type="entry name" value="HTH-type_LysR_regulators"/>
</dbReference>
<dbReference type="PANTHER" id="PTHR30419:SF8">
    <property type="entry name" value="NITROGEN ASSIMILATION TRANSCRIPTIONAL ACTIVATOR-RELATED"/>
    <property type="match status" value="1"/>
</dbReference>
<evidence type="ECO:0000256" key="2">
    <source>
        <dbReference type="ARBA" id="ARBA00023015"/>
    </source>
</evidence>
<keyword evidence="7" id="KW-1185">Reference proteome</keyword>
<dbReference type="Proteomes" id="UP000186110">
    <property type="component" value="Chromosome"/>
</dbReference>
<dbReference type="PRINTS" id="PR00039">
    <property type="entry name" value="HTHLYSR"/>
</dbReference>
<dbReference type="STRING" id="1484693.RS694_14880"/>
<evidence type="ECO:0000256" key="3">
    <source>
        <dbReference type="ARBA" id="ARBA00023125"/>
    </source>
</evidence>
<dbReference type="KEGG" id="rsb:RS694_14880"/>
<dbReference type="Pfam" id="PF00126">
    <property type="entry name" value="HTH_1"/>
    <property type="match status" value="1"/>
</dbReference>
<keyword evidence="4" id="KW-0804">Transcription</keyword>
<comment type="similarity">
    <text evidence="1">Belongs to the LysR transcriptional regulatory family.</text>
</comment>
<dbReference type="Pfam" id="PF03466">
    <property type="entry name" value="LysR_substrate"/>
    <property type="match status" value="1"/>
</dbReference>
<keyword evidence="3" id="KW-0238">DNA-binding</keyword>
<keyword evidence="2" id="KW-0805">Transcription regulation</keyword>
<name>A0A1P8KCF5_9BURK</name>
<evidence type="ECO:0000313" key="6">
    <source>
        <dbReference type="EMBL" id="APW43691.1"/>
    </source>
</evidence>
<protein>
    <recommendedName>
        <fullName evidence="5">HTH lysR-type domain-containing protein</fullName>
    </recommendedName>
</protein>
<dbReference type="Gene3D" id="3.40.190.10">
    <property type="entry name" value="Periplasmic binding protein-like II"/>
    <property type="match status" value="2"/>
</dbReference>
<sequence>MKSQTARIEQLRLRDLLLLDHLDQTGSLRVTAERLNVTQPAVTQALQVLENAFGVTLVQRGRRGQRGVSLTPAGQAALVRLRIARQELMAAHAAALTPHITTLRVGALPLAMFHVLPQALARLRVAMPNIHIELNESTVSGLWRALADGQVDAIVCRLPSPNEQLPLSAGIVYHTVSAGTERLVLVAGRAHPLASKRNPSLESMTRQAWVLPPTGAFTRMVFDQVFIRAGLKPPVASITSLSFHSNLQLAAASDLMTVAPESAVRTYERALKLKIIPAEWGEQSSGVVLAFRESSLNNPAVVALQDCFQYL</sequence>
<gene>
    <name evidence="6" type="ORF">RS694_14880</name>
</gene>
<dbReference type="AlphaFoldDB" id="A0A1P8KCF5"/>
<dbReference type="Gene3D" id="1.10.10.10">
    <property type="entry name" value="Winged helix-like DNA-binding domain superfamily/Winged helix DNA-binding domain"/>
    <property type="match status" value="1"/>
</dbReference>
<dbReference type="InterPro" id="IPR036388">
    <property type="entry name" value="WH-like_DNA-bd_sf"/>
</dbReference>
<dbReference type="GO" id="GO:0003700">
    <property type="term" value="F:DNA-binding transcription factor activity"/>
    <property type="evidence" value="ECO:0007669"/>
    <property type="project" value="InterPro"/>
</dbReference>
<evidence type="ECO:0000256" key="4">
    <source>
        <dbReference type="ARBA" id="ARBA00023163"/>
    </source>
</evidence>